<keyword evidence="5 10" id="KW-0694">RNA-binding</keyword>
<dbReference type="CDD" id="cd00165">
    <property type="entry name" value="S4"/>
    <property type="match status" value="1"/>
</dbReference>
<dbReference type="NCBIfam" id="TIGR00234">
    <property type="entry name" value="tyrS"/>
    <property type="match status" value="1"/>
</dbReference>
<dbReference type="PRINTS" id="PR01040">
    <property type="entry name" value="TRNASYNTHTYR"/>
</dbReference>
<dbReference type="InterPro" id="IPR024088">
    <property type="entry name" value="Tyr-tRNA-ligase_bac-type"/>
</dbReference>
<dbReference type="InterPro" id="IPR002307">
    <property type="entry name" value="Tyr-tRNA-ligase"/>
</dbReference>
<dbReference type="FunFam" id="1.10.240.10:FF:000001">
    <property type="entry name" value="Tyrosine--tRNA ligase"/>
    <property type="match status" value="1"/>
</dbReference>
<dbReference type="Pfam" id="PF00579">
    <property type="entry name" value="tRNA-synt_1b"/>
    <property type="match status" value="1"/>
</dbReference>
<dbReference type="Gene3D" id="1.10.240.10">
    <property type="entry name" value="Tyrosyl-Transfer RNA Synthetase"/>
    <property type="match status" value="1"/>
</dbReference>
<feature type="domain" description="Tyrosine--tRNA ligase SYY-like C-terminal" evidence="12">
    <location>
        <begin position="336"/>
        <end position="420"/>
    </location>
</feature>
<dbReference type="GO" id="GO:0005739">
    <property type="term" value="C:mitochondrion"/>
    <property type="evidence" value="ECO:0007669"/>
    <property type="project" value="TreeGrafter"/>
</dbReference>
<evidence type="ECO:0000256" key="11">
    <source>
        <dbReference type="RuleBase" id="RU361234"/>
    </source>
</evidence>
<evidence type="ECO:0000313" key="14">
    <source>
        <dbReference type="Proteomes" id="UP000549394"/>
    </source>
</evidence>
<dbReference type="PANTHER" id="PTHR11766:SF0">
    <property type="entry name" value="TYROSINE--TRNA LIGASE, MITOCHONDRIAL"/>
    <property type="match status" value="1"/>
</dbReference>
<evidence type="ECO:0000256" key="8">
    <source>
        <dbReference type="ARBA" id="ARBA00033323"/>
    </source>
</evidence>
<reference evidence="13 14" key="1">
    <citation type="submission" date="2020-08" db="EMBL/GenBank/DDBJ databases">
        <authorList>
            <person name="Hejnol A."/>
        </authorList>
    </citation>
    <scope>NUCLEOTIDE SEQUENCE [LARGE SCALE GENOMIC DNA]</scope>
</reference>
<dbReference type="CDD" id="cd00805">
    <property type="entry name" value="TyrRS_core"/>
    <property type="match status" value="1"/>
</dbReference>
<evidence type="ECO:0000256" key="5">
    <source>
        <dbReference type="ARBA" id="ARBA00022884"/>
    </source>
</evidence>
<dbReference type="InterPro" id="IPR054608">
    <property type="entry name" value="SYY-like_C"/>
</dbReference>
<dbReference type="FunFam" id="3.40.50.620:FF:000107">
    <property type="entry name" value="Tyrosine--tRNA ligase"/>
    <property type="match status" value="1"/>
</dbReference>
<name>A0A7I8VRU2_9ANNE</name>
<organism evidence="13 14">
    <name type="scientific">Dimorphilus gyrociliatus</name>
    <dbReference type="NCBI Taxonomy" id="2664684"/>
    <lineage>
        <taxon>Eukaryota</taxon>
        <taxon>Metazoa</taxon>
        <taxon>Spiralia</taxon>
        <taxon>Lophotrochozoa</taxon>
        <taxon>Annelida</taxon>
        <taxon>Polychaeta</taxon>
        <taxon>Polychaeta incertae sedis</taxon>
        <taxon>Dinophilidae</taxon>
        <taxon>Dimorphilus</taxon>
    </lineage>
</organism>
<dbReference type="Pfam" id="PF22421">
    <property type="entry name" value="SYY_C-terminal"/>
    <property type="match status" value="1"/>
</dbReference>
<dbReference type="InterPro" id="IPR036986">
    <property type="entry name" value="S4_RNA-bd_sf"/>
</dbReference>
<sequence>MTRSRKRKRNELEAKLSSPQCFYLGIDPTASSLHIGNLLPLIALLHCQRAGHNAVVLIGGATAQIGDPSGKNSERNPIDKIHIRENVSSIRMIIEKIQKNFDDMFQKDNPGSFTILNNEDWYSQINLVEFLSTYGRHFRMGPLLSRETVQTRLKGEQGLSLCEFTYQIFQSYDWFHLMNKYNCYIQIGGNDQTGNIVSGYEFIQRVKKDTVFGLTVPLITDSSGAKLGKSAGNSVWLDGIQTSAYELYQFFINLPDDDMERMLSLFTFLPIDSIKKLINLHLENPSERMAQKKLAVEVVKLVHGEVGVEIAEKYSAILFGKNEDVAKMIGDLDGTELQNLFKNASTTQIQFENGMKLSDICMAAKCFKRNKDADRIIRQGGVKLNEQKVLDPEYRIDEASAILKNGISVIKVGKKKYYIIEWFPARS</sequence>
<evidence type="ECO:0000313" key="13">
    <source>
        <dbReference type="EMBL" id="CAD5118704.1"/>
    </source>
</evidence>
<dbReference type="PANTHER" id="PTHR11766">
    <property type="entry name" value="TYROSYL-TRNA SYNTHETASE"/>
    <property type="match status" value="1"/>
</dbReference>
<dbReference type="GO" id="GO:0006437">
    <property type="term" value="P:tyrosyl-tRNA aminoacylation"/>
    <property type="evidence" value="ECO:0007669"/>
    <property type="project" value="InterPro"/>
</dbReference>
<evidence type="ECO:0000256" key="10">
    <source>
        <dbReference type="PROSITE-ProRule" id="PRU00182"/>
    </source>
</evidence>
<dbReference type="InterPro" id="IPR002305">
    <property type="entry name" value="aa-tRNA-synth_Ic"/>
</dbReference>
<gene>
    <name evidence="13" type="ORF">DGYR_LOCUS7035</name>
</gene>
<dbReference type="GO" id="GO:0005829">
    <property type="term" value="C:cytosol"/>
    <property type="evidence" value="ECO:0007669"/>
    <property type="project" value="TreeGrafter"/>
</dbReference>
<comment type="caution">
    <text evidence="13">The sequence shown here is derived from an EMBL/GenBank/DDBJ whole genome shotgun (WGS) entry which is preliminary data.</text>
</comment>
<comment type="catalytic activity">
    <reaction evidence="9 11">
        <text>tRNA(Tyr) + L-tyrosine + ATP = L-tyrosyl-tRNA(Tyr) + AMP + diphosphate + H(+)</text>
        <dbReference type="Rhea" id="RHEA:10220"/>
        <dbReference type="Rhea" id="RHEA-COMP:9706"/>
        <dbReference type="Rhea" id="RHEA-COMP:9707"/>
        <dbReference type="ChEBI" id="CHEBI:15378"/>
        <dbReference type="ChEBI" id="CHEBI:30616"/>
        <dbReference type="ChEBI" id="CHEBI:33019"/>
        <dbReference type="ChEBI" id="CHEBI:58315"/>
        <dbReference type="ChEBI" id="CHEBI:78442"/>
        <dbReference type="ChEBI" id="CHEBI:78536"/>
        <dbReference type="ChEBI" id="CHEBI:456215"/>
        <dbReference type="EC" id="6.1.1.1"/>
    </reaction>
</comment>
<proteinExistence type="inferred from homology"/>
<keyword evidence="4 11" id="KW-0067">ATP-binding</keyword>
<dbReference type="GO" id="GO:0003723">
    <property type="term" value="F:RNA binding"/>
    <property type="evidence" value="ECO:0007669"/>
    <property type="project" value="UniProtKB-KW"/>
</dbReference>
<dbReference type="Gene3D" id="3.10.290.10">
    <property type="entry name" value="RNA-binding S4 domain"/>
    <property type="match status" value="1"/>
</dbReference>
<keyword evidence="2 11" id="KW-0436">Ligase</keyword>
<protein>
    <recommendedName>
        <fullName evidence="1 11">Tyrosine--tRNA ligase</fullName>
        <ecNumber evidence="1 11">6.1.1.1</ecNumber>
    </recommendedName>
    <alternativeName>
        <fullName evidence="8 11">Tyrosyl-tRNA synthetase</fullName>
    </alternativeName>
</protein>
<dbReference type="AlphaFoldDB" id="A0A7I8VRU2"/>
<dbReference type="Proteomes" id="UP000549394">
    <property type="component" value="Unassembled WGS sequence"/>
</dbReference>
<dbReference type="EC" id="6.1.1.1" evidence="1 11"/>
<dbReference type="Gene3D" id="3.40.50.620">
    <property type="entry name" value="HUPs"/>
    <property type="match status" value="1"/>
</dbReference>
<evidence type="ECO:0000256" key="7">
    <source>
        <dbReference type="ARBA" id="ARBA00023146"/>
    </source>
</evidence>
<comment type="similarity">
    <text evidence="11">Belongs to the class-I aminoacyl-tRNA synthetase family.</text>
</comment>
<evidence type="ECO:0000259" key="12">
    <source>
        <dbReference type="Pfam" id="PF22421"/>
    </source>
</evidence>
<evidence type="ECO:0000256" key="3">
    <source>
        <dbReference type="ARBA" id="ARBA00022741"/>
    </source>
</evidence>
<keyword evidence="6 11" id="KW-0648">Protein biosynthesis</keyword>
<evidence type="ECO:0000256" key="1">
    <source>
        <dbReference type="ARBA" id="ARBA00013160"/>
    </source>
</evidence>
<keyword evidence="7 11" id="KW-0030">Aminoacyl-tRNA synthetase</keyword>
<evidence type="ECO:0000256" key="2">
    <source>
        <dbReference type="ARBA" id="ARBA00022598"/>
    </source>
</evidence>
<dbReference type="GO" id="GO:0004831">
    <property type="term" value="F:tyrosine-tRNA ligase activity"/>
    <property type="evidence" value="ECO:0007669"/>
    <property type="project" value="UniProtKB-EC"/>
</dbReference>
<evidence type="ECO:0000256" key="6">
    <source>
        <dbReference type="ARBA" id="ARBA00022917"/>
    </source>
</evidence>
<accession>A0A7I8VRU2</accession>
<dbReference type="InterPro" id="IPR014729">
    <property type="entry name" value="Rossmann-like_a/b/a_fold"/>
</dbReference>
<dbReference type="GO" id="GO:0005524">
    <property type="term" value="F:ATP binding"/>
    <property type="evidence" value="ECO:0007669"/>
    <property type="project" value="UniProtKB-KW"/>
</dbReference>
<keyword evidence="3 11" id="KW-0547">Nucleotide-binding</keyword>
<evidence type="ECO:0000256" key="4">
    <source>
        <dbReference type="ARBA" id="ARBA00022840"/>
    </source>
</evidence>
<keyword evidence="14" id="KW-1185">Reference proteome</keyword>
<dbReference type="PROSITE" id="PS50889">
    <property type="entry name" value="S4"/>
    <property type="match status" value="1"/>
</dbReference>
<dbReference type="SUPFAM" id="SSF52374">
    <property type="entry name" value="Nucleotidylyl transferase"/>
    <property type="match status" value="1"/>
</dbReference>
<dbReference type="SUPFAM" id="SSF55174">
    <property type="entry name" value="Alpha-L RNA-binding motif"/>
    <property type="match status" value="1"/>
</dbReference>
<dbReference type="EMBL" id="CAJFCJ010000009">
    <property type="protein sequence ID" value="CAD5118704.1"/>
    <property type="molecule type" value="Genomic_DNA"/>
</dbReference>
<evidence type="ECO:0000256" key="9">
    <source>
        <dbReference type="ARBA" id="ARBA00048248"/>
    </source>
</evidence>
<dbReference type="OrthoDB" id="337870at2759"/>